<proteinExistence type="predicted"/>
<accession>A0A7S3VTB0</accession>
<evidence type="ECO:0000256" key="4">
    <source>
        <dbReference type="SAM" id="MobiDB-lite"/>
    </source>
</evidence>
<feature type="domain" description="Nucleoporin Nup54 alpha-helical" evidence="5">
    <location>
        <begin position="201"/>
        <end position="306"/>
    </location>
</feature>
<gene>
    <name evidence="6" type="ORF">DTER00134_LOCUS21431</name>
</gene>
<name>A0A7S3VTB0_DUNTE</name>
<dbReference type="GO" id="GO:0044613">
    <property type="term" value="C:nuclear pore central transport channel"/>
    <property type="evidence" value="ECO:0007669"/>
    <property type="project" value="TreeGrafter"/>
</dbReference>
<feature type="compositionally biased region" description="Low complexity" evidence="4">
    <location>
        <begin position="68"/>
        <end position="112"/>
    </location>
</feature>
<evidence type="ECO:0000256" key="3">
    <source>
        <dbReference type="ARBA" id="ARBA00023242"/>
    </source>
</evidence>
<evidence type="ECO:0000313" key="6">
    <source>
        <dbReference type="EMBL" id="CAE0506355.1"/>
    </source>
</evidence>
<dbReference type="GO" id="GO:0017056">
    <property type="term" value="F:structural constituent of nuclear pore"/>
    <property type="evidence" value="ECO:0007669"/>
    <property type="project" value="TreeGrafter"/>
</dbReference>
<comment type="subcellular location">
    <subcellularLocation>
        <location evidence="1">Nucleus</location>
    </subcellularLocation>
</comment>
<dbReference type="AlphaFoldDB" id="A0A7S3VTB0"/>
<dbReference type="PANTHER" id="PTHR13000">
    <property type="entry name" value="NUCLEOPORIN P54"/>
    <property type="match status" value="1"/>
</dbReference>
<protein>
    <recommendedName>
        <fullName evidence="5">Nucleoporin Nup54 alpha-helical domain-containing protein</fullName>
    </recommendedName>
</protein>
<evidence type="ECO:0000256" key="2">
    <source>
        <dbReference type="ARBA" id="ARBA00022448"/>
    </source>
</evidence>
<dbReference type="InterPro" id="IPR024864">
    <property type="entry name" value="Nup54/Nup57/Nup44"/>
</dbReference>
<dbReference type="PANTHER" id="PTHR13000:SF0">
    <property type="entry name" value="NUCLEOPORIN P54"/>
    <property type="match status" value="1"/>
</dbReference>
<dbReference type="GO" id="GO:0036228">
    <property type="term" value="P:protein localization to nuclear inner membrane"/>
    <property type="evidence" value="ECO:0007669"/>
    <property type="project" value="TreeGrafter"/>
</dbReference>
<dbReference type="EMBL" id="HBIP01035197">
    <property type="protein sequence ID" value="CAE0506355.1"/>
    <property type="molecule type" value="Transcribed_RNA"/>
</dbReference>
<keyword evidence="2" id="KW-0813">Transport</keyword>
<sequence>MAFSFGSRPFSTPQQPPASSGGGLFGSQTPGTSPSTLFGGSTFGANPSPSPFGGATGSSLFGTPPPSSSAASSGFSFAPPSSSPGLFGSSTSGSSLFGGSTAPSLFSNPASSSAPSSSGFGSIFAPAAAPAPAWGAQPQQQQQQQQQQSLLGAPQGLPPQSTDAAVREVLELKAAYTPSSPNYKFKYLFLNVVDNPAQRVKPSGVDEMRWRQAMAAAGGPDNPDRLWPVLAVGFKDLLARSAAQSAALEENSQRLKSLNDIAHNLARKHATELKQRSNDVQKRHIELSHRLLHSFRNLDALESRLAASIGYRGDVARARELSMSKGLAAAEAEVSPVSSTSLPRRLEGMAAAVRTRAGAAGAAGSSAGQGRLDERSAAQLMVVLRDHAMAVSKLQNVLKQDALDVAIMTKERQAGVRMLE</sequence>
<feature type="region of interest" description="Disordered" evidence="4">
    <location>
        <begin position="1"/>
        <end position="112"/>
    </location>
</feature>
<dbReference type="InterPro" id="IPR025712">
    <property type="entry name" value="Nup54_alpha-helical_dom"/>
</dbReference>
<feature type="compositionally biased region" description="Polar residues" evidence="4">
    <location>
        <begin position="26"/>
        <end position="47"/>
    </location>
</feature>
<evidence type="ECO:0000256" key="1">
    <source>
        <dbReference type="ARBA" id="ARBA00004123"/>
    </source>
</evidence>
<feature type="region of interest" description="Disordered" evidence="4">
    <location>
        <begin position="130"/>
        <end position="160"/>
    </location>
</feature>
<organism evidence="6">
    <name type="scientific">Dunaliella tertiolecta</name>
    <name type="common">Green alga</name>
    <dbReference type="NCBI Taxonomy" id="3047"/>
    <lineage>
        <taxon>Eukaryota</taxon>
        <taxon>Viridiplantae</taxon>
        <taxon>Chlorophyta</taxon>
        <taxon>core chlorophytes</taxon>
        <taxon>Chlorophyceae</taxon>
        <taxon>CS clade</taxon>
        <taxon>Chlamydomonadales</taxon>
        <taxon>Dunaliellaceae</taxon>
        <taxon>Dunaliella</taxon>
    </lineage>
</organism>
<dbReference type="Pfam" id="PF13874">
    <property type="entry name" value="Nup54"/>
    <property type="match status" value="1"/>
</dbReference>
<evidence type="ECO:0000259" key="5">
    <source>
        <dbReference type="Pfam" id="PF13874"/>
    </source>
</evidence>
<dbReference type="GO" id="GO:0006607">
    <property type="term" value="P:NLS-bearing protein import into nucleus"/>
    <property type="evidence" value="ECO:0007669"/>
    <property type="project" value="TreeGrafter"/>
</dbReference>
<dbReference type="GO" id="GO:0006999">
    <property type="term" value="P:nuclear pore organization"/>
    <property type="evidence" value="ECO:0007669"/>
    <property type="project" value="TreeGrafter"/>
</dbReference>
<reference evidence="6" key="1">
    <citation type="submission" date="2021-01" db="EMBL/GenBank/DDBJ databases">
        <authorList>
            <person name="Corre E."/>
            <person name="Pelletier E."/>
            <person name="Niang G."/>
            <person name="Scheremetjew M."/>
            <person name="Finn R."/>
            <person name="Kale V."/>
            <person name="Holt S."/>
            <person name="Cochrane G."/>
            <person name="Meng A."/>
            <person name="Brown T."/>
            <person name="Cohen L."/>
        </authorList>
    </citation>
    <scope>NUCLEOTIDE SEQUENCE</scope>
    <source>
        <strain evidence="6">CCMP1320</strain>
    </source>
</reference>
<keyword evidence="3" id="KW-0539">Nucleus</keyword>